<accession>A0A420VIR2</accession>
<dbReference type="Proteomes" id="UP000286235">
    <property type="component" value="Unassembled WGS sequence"/>
</dbReference>
<comment type="caution">
    <text evidence="1">The sequence shown here is derived from an EMBL/GenBank/DDBJ whole genome shotgun (WGS) entry which is preliminary data.</text>
</comment>
<keyword evidence="2" id="KW-1185">Reference proteome</keyword>
<organism evidence="1 2">
    <name type="scientific">Caldibacillus debilis GB1</name>
    <dbReference type="NCBI Taxonomy" id="1339248"/>
    <lineage>
        <taxon>Bacteria</taxon>
        <taxon>Bacillati</taxon>
        <taxon>Bacillota</taxon>
        <taxon>Bacilli</taxon>
        <taxon>Bacillales</taxon>
        <taxon>Bacillaceae</taxon>
        <taxon>Caldibacillus</taxon>
    </lineage>
</organism>
<evidence type="ECO:0000313" key="2">
    <source>
        <dbReference type="Proteomes" id="UP000286235"/>
    </source>
</evidence>
<evidence type="ECO:0000313" key="1">
    <source>
        <dbReference type="EMBL" id="RKO63505.1"/>
    </source>
</evidence>
<dbReference type="EMBL" id="AZRV01000006">
    <property type="protein sequence ID" value="RKO63505.1"/>
    <property type="molecule type" value="Genomic_DNA"/>
</dbReference>
<gene>
    <name evidence="1" type="ORF">Cdeb_02767</name>
</gene>
<name>A0A420VIR2_9BACI</name>
<proteinExistence type="predicted"/>
<sequence length="85" mass="9832">MGLSDIFNDLFIIRKLLSNMEKNLSNMNEKMSIIREKIKKCPSSFPVSNIRRRLSDINAFTISEKMIRRAVGKRGLNRKTFAAVQ</sequence>
<reference evidence="1 2" key="1">
    <citation type="submission" date="2013-12" db="EMBL/GenBank/DDBJ databases">
        <title>Genome and proteome characterization of Caldibacillus debilis GB1 derived from a cellulolytic aero-tolerant co-culture.</title>
        <authorList>
            <person name="Wushke S.T."/>
            <person name="Zhang X."/>
            <person name="Fristensky B."/>
            <person name="Wilkins J.A."/>
            <person name="Levin D.B."/>
            <person name="Sparling R."/>
        </authorList>
    </citation>
    <scope>NUCLEOTIDE SEQUENCE [LARGE SCALE GENOMIC DNA]</scope>
    <source>
        <strain evidence="1 2">GB1</strain>
    </source>
</reference>
<protein>
    <submittedName>
        <fullName evidence="1">Uncharacterized protein</fullName>
    </submittedName>
</protein>
<dbReference type="AlphaFoldDB" id="A0A420VIR2"/>